<evidence type="ECO:0000313" key="3">
    <source>
        <dbReference type="Proteomes" id="UP000248916"/>
    </source>
</evidence>
<feature type="domain" description="YjiS-like" evidence="1">
    <location>
        <begin position="25"/>
        <end position="60"/>
    </location>
</feature>
<proteinExistence type="predicted"/>
<name>A0A2W7NSQ9_9RHOB</name>
<evidence type="ECO:0000259" key="1">
    <source>
        <dbReference type="Pfam" id="PF06568"/>
    </source>
</evidence>
<keyword evidence="3" id="KW-1185">Reference proteome</keyword>
<dbReference type="InterPro" id="IPR009506">
    <property type="entry name" value="YjiS-like"/>
</dbReference>
<gene>
    <name evidence="2" type="ORF">LX81_00111</name>
</gene>
<protein>
    <submittedName>
        <fullName evidence="2">Uncharacterized protein DUF1127</fullName>
    </submittedName>
</protein>
<evidence type="ECO:0000313" key="2">
    <source>
        <dbReference type="EMBL" id="PZX19654.1"/>
    </source>
</evidence>
<dbReference type="EMBL" id="QKZL01000001">
    <property type="protein sequence ID" value="PZX19654.1"/>
    <property type="molecule type" value="Genomic_DNA"/>
</dbReference>
<comment type="caution">
    <text evidence="2">The sequence shown here is derived from an EMBL/GenBank/DDBJ whole genome shotgun (WGS) entry which is preliminary data.</text>
</comment>
<dbReference type="Pfam" id="PF06568">
    <property type="entry name" value="YjiS-like"/>
    <property type="match status" value="1"/>
</dbReference>
<sequence length="64" mass="7429">MALYDLHRSSALPLSTRASSAFVRLVERVIERRNARRTYEALSHLSEHELRDIGLLPGDLARWR</sequence>
<dbReference type="Proteomes" id="UP000248916">
    <property type="component" value="Unassembled WGS sequence"/>
</dbReference>
<dbReference type="AlphaFoldDB" id="A0A2W7NSQ9"/>
<accession>A0A2W7NSQ9</accession>
<dbReference type="RefSeq" id="WP_170133804.1">
    <property type="nucleotide sequence ID" value="NZ_QKZL01000001.1"/>
</dbReference>
<organism evidence="2 3">
    <name type="scientific">Palleronia aestuarii</name>
    <dbReference type="NCBI Taxonomy" id="568105"/>
    <lineage>
        <taxon>Bacteria</taxon>
        <taxon>Pseudomonadati</taxon>
        <taxon>Pseudomonadota</taxon>
        <taxon>Alphaproteobacteria</taxon>
        <taxon>Rhodobacterales</taxon>
        <taxon>Roseobacteraceae</taxon>
        <taxon>Palleronia</taxon>
    </lineage>
</organism>
<reference evidence="2 3" key="1">
    <citation type="submission" date="2018-06" db="EMBL/GenBank/DDBJ databases">
        <title>Genomic Encyclopedia of Archaeal and Bacterial Type Strains, Phase II (KMG-II): from individual species to whole genera.</title>
        <authorList>
            <person name="Goeker M."/>
        </authorList>
    </citation>
    <scope>NUCLEOTIDE SEQUENCE [LARGE SCALE GENOMIC DNA]</scope>
    <source>
        <strain evidence="2 3">DSM 22009</strain>
    </source>
</reference>